<dbReference type="Gene3D" id="3.30.450.20">
    <property type="entry name" value="PAS domain"/>
    <property type="match status" value="1"/>
</dbReference>
<dbReference type="InterPro" id="IPR003661">
    <property type="entry name" value="HisK_dim/P_dom"/>
</dbReference>
<dbReference type="Gene3D" id="1.10.287.130">
    <property type="match status" value="1"/>
</dbReference>
<reference evidence="10 11" key="1">
    <citation type="submission" date="2020-04" db="EMBL/GenBank/DDBJ databases">
        <title>Bacillus sp. UniB3 isolated from commercial digestive syrup.</title>
        <authorList>
            <person name="Thorat V."/>
            <person name="Kirdat K."/>
            <person name="Tiwarekar B."/>
            <person name="Yadav A."/>
        </authorList>
    </citation>
    <scope>NUCLEOTIDE SEQUENCE [LARGE SCALE GENOMIC DNA]</scope>
    <source>
        <strain evidence="10 11">UniB3</strain>
    </source>
</reference>
<evidence type="ECO:0000256" key="3">
    <source>
        <dbReference type="ARBA" id="ARBA00022553"/>
    </source>
</evidence>
<dbReference type="PROSITE" id="PS50109">
    <property type="entry name" value="HIS_KIN"/>
    <property type="match status" value="1"/>
</dbReference>
<evidence type="ECO:0000256" key="4">
    <source>
        <dbReference type="ARBA" id="ARBA00022679"/>
    </source>
</evidence>
<keyword evidence="8" id="KW-0902">Two-component regulatory system</keyword>
<dbReference type="SUPFAM" id="SSF55874">
    <property type="entry name" value="ATPase domain of HSP90 chaperone/DNA topoisomerase II/histidine kinase"/>
    <property type="match status" value="1"/>
</dbReference>
<dbReference type="CDD" id="cd00075">
    <property type="entry name" value="HATPase"/>
    <property type="match status" value="1"/>
</dbReference>
<dbReference type="GO" id="GO:0000155">
    <property type="term" value="F:phosphorelay sensor kinase activity"/>
    <property type="evidence" value="ECO:0007669"/>
    <property type="project" value="InterPro"/>
</dbReference>
<dbReference type="InterPro" id="IPR004358">
    <property type="entry name" value="Sig_transdc_His_kin-like_C"/>
</dbReference>
<dbReference type="NCBIfam" id="TIGR00229">
    <property type="entry name" value="sensory_box"/>
    <property type="match status" value="1"/>
</dbReference>
<keyword evidence="7" id="KW-0067">ATP-binding</keyword>
<evidence type="ECO:0000256" key="7">
    <source>
        <dbReference type="ARBA" id="ARBA00022840"/>
    </source>
</evidence>
<dbReference type="GO" id="GO:0005524">
    <property type="term" value="F:ATP binding"/>
    <property type="evidence" value="ECO:0007669"/>
    <property type="project" value="UniProtKB-KW"/>
</dbReference>
<dbReference type="PANTHER" id="PTHR43065:SF10">
    <property type="entry name" value="PEROXIDE STRESS-ACTIVATED HISTIDINE KINASE MAK3"/>
    <property type="match status" value="1"/>
</dbReference>
<evidence type="ECO:0000313" key="11">
    <source>
        <dbReference type="Proteomes" id="UP000588491"/>
    </source>
</evidence>
<dbReference type="InterPro" id="IPR036097">
    <property type="entry name" value="HisK_dim/P_sf"/>
</dbReference>
<dbReference type="InterPro" id="IPR036890">
    <property type="entry name" value="HATPase_C_sf"/>
</dbReference>
<dbReference type="Pfam" id="PF00512">
    <property type="entry name" value="HisKA"/>
    <property type="match status" value="1"/>
</dbReference>
<proteinExistence type="predicted"/>
<dbReference type="SUPFAM" id="SSF47384">
    <property type="entry name" value="Homodimeric domain of signal transducing histidine kinase"/>
    <property type="match status" value="1"/>
</dbReference>
<dbReference type="EC" id="2.7.13.3" evidence="2"/>
<dbReference type="SMART" id="SM00387">
    <property type="entry name" value="HATPase_c"/>
    <property type="match status" value="1"/>
</dbReference>
<dbReference type="CDD" id="cd00130">
    <property type="entry name" value="PAS"/>
    <property type="match status" value="1"/>
</dbReference>
<keyword evidence="11" id="KW-1185">Reference proteome</keyword>
<evidence type="ECO:0000256" key="6">
    <source>
        <dbReference type="ARBA" id="ARBA00022777"/>
    </source>
</evidence>
<dbReference type="Proteomes" id="UP000588491">
    <property type="component" value="Unassembled WGS sequence"/>
</dbReference>
<keyword evidence="5" id="KW-0547">Nucleotide-binding</keyword>
<evidence type="ECO:0000313" key="10">
    <source>
        <dbReference type="EMBL" id="NMO79641.1"/>
    </source>
</evidence>
<dbReference type="Pfam" id="PF14417">
    <property type="entry name" value="MEDS"/>
    <property type="match status" value="1"/>
</dbReference>
<dbReference type="Gene3D" id="3.30.565.10">
    <property type="entry name" value="Histidine kinase-like ATPase, C-terminal domain"/>
    <property type="match status" value="1"/>
</dbReference>
<dbReference type="RefSeq" id="WP_169189363.1">
    <property type="nucleotide sequence ID" value="NZ_JABBPK010000001.1"/>
</dbReference>
<accession>A0A7Y0KC32</accession>
<dbReference type="InterPro" id="IPR003594">
    <property type="entry name" value="HATPase_dom"/>
</dbReference>
<evidence type="ECO:0000256" key="2">
    <source>
        <dbReference type="ARBA" id="ARBA00012438"/>
    </source>
</evidence>
<dbReference type="InterPro" id="IPR025847">
    <property type="entry name" value="MEDS_domain"/>
</dbReference>
<dbReference type="PRINTS" id="PR00344">
    <property type="entry name" value="BCTRLSENSOR"/>
</dbReference>
<dbReference type="EMBL" id="JABBPK010000001">
    <property type="protein sequence ID" value="NMO79641.1"/>
    <property type="molecule type" value="Genomic_DNA"/>
</dbReference>
<dbReference type="AlphaFoldDB" id="A0A7Y0KC32"/>
<organism evidence="10 11">
    <name type="scientific">Niallia alba</name>
    <dbReference type="NCBI Taxonomy" id="2729105"/>
    <lineage>
        <taxon>Bacteria</taxon>
        <taxon>Bacillati</taxon>
        <taxon>Bacillota</taxon>
        <taxon>Bacilli</taxon>
        <taxon>Bacillales</taxon>
        <taxon>Bacillaceae</taxon>
        <taxon>Niallia</taxon>
    </lineage>
</organism>
<keyword evidence="6" id="KW-0418">Kinase</keyword>
<evidence type="ECO:0000256" key="8">
    <source>
        <dbReference type="ARBA" id="ARBA00023012"/>
    </source>
</evidence>
<dbReference type="InterPro" id="IPR000014">
    <property type="entry name" value="PAS"/>
</dbReference>
<dbReference type="InterPro" id="IPR005467">
    <property type="entry name" value="His_kinase_dom"/>
</dbReference>
<keyword evidence="3" id="KW-0597">Phosphoprotein</keyword>
<dbReference type="SMART" id="SM00091">
    <property type="entry name" value="PAS"/>
    <property type="match status" value="1"/>
</dbReference>
<feature type="domain" description="Histidine kinase" evidence="9">
    <location>
        <begin position="357"/>
        <end position="561"/>
    </location>
</feature>
<dbReference type="InterPro" id="IPR035965">
    <property type="entry name" value="PAS-like_dom_sf"/>
</dbReference>
<comment type="catalytic activity">
    <reaction evidence="1">
        <text>ATP + protein L-histidine = ADP + protein N-phospho-L-histidine.</text>
        <dbReference type="EC" id="2.7.13.3"/>
    </reaction>
</comment>
<evidence type="ECO:0000256" key="1">
    <source>
        <dbReference type="ARBA" id="ARBA00000085"/>
    </source>
</evidence>
<dbReference type="CDD" id="cd00082">
    <property type="entry name" value="HisKA"/>
    <property type="match status" value="1"/>
</dbReference>
<dbReference type="Pfam" id="PF02518">
    <property type="entry name" value="HATPase_c"/>
    <property type="match status" value="1"/>
</dbReference>
<dbReference type="SMART" id="SM00388">
    <property type="entry name" value="HisKA"/>
    <property type="match status" value="1"/>
</dbReference>
<name>A0A7Y0KC32_9BACI</name>
<evidence type="ECO:0000256" key="5">
    <source>
        <dbReference type="ARBA" id="ARBA00022741"/>
    </source>
</evidence>
<protein>
    <recommendedName>
        <fullName evidence="2">histidine kinase</fullName>
        <ecNumber evidence="2">2.7.13.3</ecNumber>
    </recommendedName>
</protein>
<dbReference type="Pfam" id="PF13426">
    <property type="entry name" value="PAS_9"/>
    <property type="match status" value="1"/>
</dbReference>
<keyword evidence="4" id="KW-0808">Transferase</keyword>
<dbReference type="PANTHER" id="PTHR43065">
    <property type="entry name" value="SENSOR HISTIDINE KINASE"/>
    <property type="match status" value="1"/>
</dbReference>
<gene>
    <name evidence="10" type="ORF">HHU08_22185</name>
</gene>
<dbReference type="SUPFAM" id="SSF55785">
    <property type="entry name" value="PYP-like sensor domain (PAS domain)"/>
    <property type="match status" value="1"/>
</dbReference>
<sequence>MAVYTPQTRYHPEIALTNLSDLTCGAHIMYITSNEEKYITNAASFIKTGLLLEQIVVLVDQKKIWPLIIKKLEEHGLFNEQIDRIHFIDSEEVYYRNGELYLGSILEATNGSINSDYFFNKDITIRYWGKIPTLLKQEEIMDKLLQYEDEVDKYIRTYQNYTVCAYNGTELSASNYIDLAKHHPYVMTDTEFTLSNGYEKEILSPPLVRNGKYEETIANLQLAQTYYSRLVEDMLDAVFITSNNIIMYANKAAVKLLDTEDLVGKSAYEIMEPDFLEKFLEKKELIWQEEIVTPYEMELITPNGKVVEVELLAYPFLFEDLSSTIIIIARDISVRKENQQLQIKNEKLGIAGQLAASIAHEIRNPLTAIKGFLKLAYQGAMKLKDIYPILDIEINRIETIASELMFLGKPAKSEIKEINIGKILLDVYTLMQSQANLDNVVINLDAYDNDLHALCNVDQMKQVFINLVKNAIEAMENGGTINMEAKLDGKWIVVTINDNGKGIPDDIKNKLGEPFYTTKEKGTGLGLVICYNIIAEHKGQIDFISEDGVGTTFTIRLPLANK</sequence>
<comment type="caution">
    <text evidence="10">The sequence shown here is derived from an EMBL/GenBank/DDBJ whole genome shotgun (WGS) entry which is preliminary data.</text>
</comment>
<evidence type="ECO:0000259" key="9">
    <source>
        <dbReference type="PROSITE" id="PS50109"/>
    </source>
</evidence>